<proteinExistence type="predicted"/>
<dbReference type="Pfam" id="PF00873">
    <property type="entry name" value="ACR_tran"/>
    <property type="match status" value="1"/>
</dbReference>
<feature type="transmembrane region" description="Helical" evidence="1">
    <location>
        <begin position="959"/>
        <end position="980"/>
    </location>
</feature>
<dbReference type="AlphaFoldDB" id="A0A2T4IGI6"/>
<feature type="transmembrane region" description="Helical" evidence="1">
    <location>
        <begin position="336"/>
        <end position="354"/>
    </location>
</feature>
<accession>A0A2T4IGI6</accession>
<evidence type="ECO:0000313" key="3">
    <source>
        <dbReference type="Proteomes" id="UP000241193"/>
    </source>
</evidence>
<feature type="transmembrane region" description="Helical" evidence="1">
    <location>
        <begin position="858"/>
        <end position="877"/>
    </location>
</feature>
<dbReference type="PANTHER" id="PTHR32063:SF18">
    <property type="entry name" value="CATION EFFLUX SYSTEM PROTEIN"/>
    <property type="match status" value="1"/>
</dbReference>
<comment type="caution">
    <text evidence="2">The sequence shown here is derived from an EMBL/GenBank/DDBJ whole genome shotgun (WGS) entry which is preliminary data.</text>
</comment>
<dbReference type="GO" id="GO:0042910">
    <property type="term" value="F:xenobiotic transmembrane transporter activity"/>
    <property type="evidence" value="ECO:0007669"/>
    <property type="project" value="TreeGrafter"/>
</dbReference>
<feature type="transmembrane region" description="Helical" evidence="1">
    <location>
        <begin position="910"/>
        <end position="931"/>
    </location>
</feature>
<dbReference type="Gene3D" id="3.30.70.1430">
    <property type="entry name" value="Multidrug efflux transporter AcrB pore domain"/>
    <property type="match status" value="2"/>
</dbReference>
<dbReference type="Gene3D" id="3.30.70.1320">
    <property type="entry name" value="Multidrug efflux transporter AcrB pore domain like"/>
    <property type="match status" value="1"/>
</dbReference>
<feature type="transmembrane region" description="Helical" evidence="1">
    <location>
        <begin position="460"/>
        <end position="486"/>
    </location>
</feature>
<reference evidence="2 3" key="1">
    <citation type="submission" date="2018-03" db="EMBL/GenBank/DDBJ databases">
        <authorList>
            <person name="Keele B.F."/>
        </authorList>
    </citation>
    <scope>NUCLEOTIDE SEQUENCE [LARGE SCALE GENOMIC DNA]</scope>
    <source>
        <strain evidence="2 3">D20</strain>
    </source>
</reference>
<keyword evidence="1" id="KW-0472">Membrane</keyword>
<feature type="transmembrane region" description="Helical" evidence="1">
    <location>
        <begin position="361"/>
        <end position="382"/>
    </location>
</feature>
<feature type="transmembrane region" description="Helical" evidence="1">
    <location>
        <begin position="12"/>
        <end position="30"/>
    </location>
</feature>
<reference evidence="2 3" key="2">
    <citation type="submission" date="2018-04" db="EMBL/GenBank/DDBJ databases">
        <title>Thauera lacus sp. nov., isolated from an saline lake in Inner Mongolia, China.</title>
        <authorList>
            <person name="Liang Q.-Y."/>
        </authorList>
    </citation>
    <scope>NUCLEOTIDE SEQUENCE [LARGE SCALE GENOMIC DNA]</scope>
    <source>
        <strain evidence="2 3">D20</strain>
    </source>
</reference>
<feature type="transmembrane region" description="Helical" evidence="1">
    <location>
        <begin position="884"/>
        <end position="904"/>
    </location>
</feature>
<dbReference type="InterPro" id="IPR027463">
    <property type="entry name" value="AcrB_DN_DC_subdom"/>
</dbReference>
<dbReference type="SUPFAM" id="SSF82693">
    <property type="entry name" value="Multidrug efflux transporter AcrB pore domain, PN1, PN2, PC1 and PC2 subdomains"/>
    <property type="match status" value="2"/>
</dbReference>
<dbReference type="InterPro" id="IPR001036">
    <property type="entry name" value="Acrflvin-R"/>
</dbReference>
<feature type="transmembrane region" description="Helical" evidence="1">
    <location>
        <begin position="986"/>
        <end position="1006"/>
    </location>
</feature>
<dbReference type="SUPFAM" id="SSF82866">
    <property type="entry name" value="Multidrug efflux transporter AcrB transmembrane domain"/>
    <property type="match status" value="2"/>
</dbReference>
<dbReference type="Gene3D" id="1.20.1640.10">
    <property type="entry name" value="Multidrug efflux transporter AcrB transmembrane domain"/>
    <property type="match status" value="2"/>
</dbReference>
<sequence>MSLATHAIEKPVHTWMLILFCLFGGLWAVVSIGKLEDPAFTIKQAVILTDYPGASAVEVEQQITELLETALQQLPQLKHLESRSTPGNSRITVEIKDRYRGAEVAQTWDELRRRVHDVQPRLPPGAKAPQVIDDFGDVFGIYYAVRADGFTTRERYELADFLRRELLTLPGVARVETAGVLEERIYVEIPRERLSALELSLSQLAALIQVESVVVQAGDVVLGDRRVRLRSQALLGSADAVEDLRIGIPGTTRELSVGDVATVIRSDNEIPAHLIRHNGQPAFTLAVSALADANIVEVGAVVEAYLDALRLRIPAGVDIQPIYQQHVVVAESIDSFMANLVLSVSIVIAVLCLAMGWRIGVAVGATLLLTVLGSVFFMKLFGMEMQRISLGALIIAMGMLVDNAIVVAESMLVAMQRGLRARQAAAEATTRTQMPLLGATVIGLMAFAGIGLSQDVTGEFLFSLAAVIAISLLLSWLLAVTVTPLFGHYLFGRLRGGDGDALYGGVAYQRYRAMLALALRHQWKTIAALVALTALAIAGFTAVKQDFLPPSDTPLFTINYFKPQGSDIRATERDVIAIEAALLRRPEVESVTSYVGQGGARFMLTYSPEAANAALGHLIVRLHPQHRARMDALMAEVQGEVRTALPDSEIYLRRLMFGPGDGAKIEARFSGSDPMQLRALAERAQALMQHSGAVVDLRHDWRQRELVLVPRWHEAHARTAGVTRADLAEATAFATVGIRSGSFYEDERQIPIILRPPQAERLEAARLDDRLIWSAAEGRYIPLAQVVDGFAVDHEEALIQRRDRVRTLTVQGEPAAGLTADAALRQVRAAVEGIARPHGYRLEWGGEYENSQRSRTSLGATLPGSFLVMLVITVLLFNAWRQALVVWLIVPMAICGVTAGLLLTGMPFSFTALLGLLSLSGMLMKNAIVLIDEIDNRRSGKAACGEAVMEASVSRIRPVVLTALTTVLGMLPLLWDAFFASMAVTIIGGLAFATVLTLVAVPVFYARIFGIRAATSQGDH</sequence>
<evidence type="ECO:0000313" key="2">
    <source>
        <dbReference type="EMBL" id="PTD96889.1"/>
    </source>
</evidence>
<organism evidence="2 3">
    <name type="scientific">Pseudothauera lacus</name>
    <dbReference type="NCBI Taxonomy" id="2136175"/>
    <lineage>
        <taxon>Bacteria</taxon>
        <taxon>Pseudomonadati</taxon>
        <taxon>Pseudomonadota</taxon>
        <taxon>Betaproteobacteria</taxon>
        <taxon>Rhodocyclales</taxon>
        <taxon>Zoogloeaceae</taxon>
        <taxon>Pseudothauera</taxon>
    </lineage>
</organism>
<feature type="transmembrane region" description="Helical" evidence="1">
    <location>
        <begin position="388"/>
        <end position="415"/>
    </location>
</feature>
<feature type="transmembrane region" description="Helical" evidence="1">
    <location>
        <begin position="436"/>
        <end position="454"/>
    </location>
</feature>
<dbReference type="EMBL" id="PZKC01000004">
    <property type="protein sequence ID" value="PTD96889.1"/>
    <property type="molecule type" value="Genomic_DNA"/>
</dbReference>
<keyword evidence="1" id="KW-1133">Transmembrane helix</keyword>
<dbReference type="PRINTS" id="PR00702">
    <property type="entry name" value="ACRIFLAVINRP"/>
</dbReference>
<dbReference type="RefSeq" id="WP_107492698.1">
    <property type="nucleotide sequence ID" value="NZ_PZKC01000004.1"/>
</dbReference>
<dbReference type="GO" id="GO:0005886">
    <property type="term" value="C:plasma membrane"/>
    <property type="evidence" value="ECO:0007669"/>
    <property type="project" value="TreeGrafter"/>
</dbReference>
<name>A0A2T4IGI6_9RHOO</name>
<keyword evidence="1" id="KW-0812">Transmembrane</keyword>
<keyword evidence="3" id="KW-1185">Reference proteome</keyword>
<dbReference type="PANTHER" id="PTHR32063">
    <property type="match status" value="1"/>
</dbReference>
<dbReference type="Proteomes" id="UP000241193">
    <property type="component" value="Unassembled WGS sequence"/>
</dbReference>
<dbReference type="Gene3D" id="3.30.2090.10">
    <property type="entry name" value="Multidrug efflux transporter AcrB TolC docking domain, DN and DC subdomains"/>
    <property type="match status" value="2"/>
</dbReference>
<dbReference type="Gene3D" id="3.30.70.1440">
    <property type="entry name" value="Multidrug efflux transporter AcrB pore domain"/>
    <property type="match status" value="1"/>
</dbReference>
<protein>
    <submittedName>
        <fullName evidence="2">MFS transporter</fullName>
    </submittedName>
</protein>
<gene>
    <name evidence="2" type="ORF">C8261_05625</name>
</gene>
<evidence type="ECO:0000256" key="1">
    <source>
        <dbReference type="SAM" id="Phobius"/>
    </source>
</evidence>
<dbReference type="SUPFAM" id="SSF82714">
    <property type="entry name" value="Multidrug efflux transporter AcrB TolC docking domain, DN and DC subdomains"/>
    <property type="match status" value="2"/>
</dbReference>
<dbReference type="OrthoDB" id="9798415at2"/>